<keyword evidence="2" id="KW-0812">Transmembrane</keyword>
<dbReference type="Proteomes" id="UP000199227">
    <property type="component" value="Unassembled WGS sequence"/>
</dbReference>
<dbReference type="AlphaFoldDB" id="A0A1I5LEX1"/>
<feature type="transmembrane region" description="Helical" evidence="2">
    <location>
        <begin position="116"/>
        <end position="136"/>
    </location>
</feature>
<keyword evidence="4" id="KW-1185">Reference proteome</keyword>
<accession>A0A1I5LEX1</accession>
<gene>
    <name evidence="3" type="ORF">SAMN05216234_1035</name>
</gene>
<dbReference type="EMBL" id="FOXB01000003">
    <property type="protein sequence ID" value="SFO95909.1"/>
    <property type="molecule type" value="Genomic_DNA"/>
</dbReference>
<name>A0A1I5LEX1_9BACT</name>
<protein>
    <submittedName>
        <fullName evidence="3">Uncharacterized protein</fullName>
    </submittedName>
</protein>
<keyword evidence="2" id="KW-1133">Transmembrane helix</keyword>
<dbReference type="STRING" id="223786.SAMN05216234_1035"/>
<dbReference type="RefSeq" id="WP_092910320.1">
    <property type="nucleotide sequence ID" value="NZ_FOXB01000003.1"/>
</dbReference>
<organism evidence="3 4">
    <name type="scientific">Hydrogenimonas thermophila</name>
    <dbReference type="NCBI Taxonomy" id="223786"/>
    <lineage>
        <taxon>Bacteria</taxon>
        <taxon>Pseudomonadati</taxon>
        <taxon>Campylobacterota</taxon>
        <taxon>Epsilonproteobacteria</taxon>
        <taxon>Campylobacterales</taxon>
        <taxon>Hydrogenimonadaceae</taxon>
        <taxon>Hydrogenimonas</taxon>
    </lineage>
</organism>
<feature type="coiled-coil region" evidence="1">
    <location>
        <begin position="141"/>
        <end position="170"/>
    </location>
</feature>
<reference evidence="3 4" key="1">
    <citation type="submission" date="2016-10" db="EMBL/GenBank/DDBJ databases">
        <authorList>
            <person name="de Groot N.N."/>
        </authorList>
    </citation>
    <scope>NUCLEOTIDE SEQUENCE [LARGE SCALE GENOMIC DNA]</scope>
    <source>
        <strain evidence="3 4">EP1-55-1</strain>
    </source>
</reference>
<evidence type="ECO:0000256" key="2">
    <source>
        <dbReference type="SAM" id="Phobius"/>
    </source>
</evidence>
<evidence type="ECO:0000313" key="3">
    <source>
        <dbReference type="EMBL" id="SFO95909.1"/>
    </source>
</evidence>
<evidence type="ECO:0000313" key="4">
    <source>
        <dbReference type="Proteomes" id="UP000199227"/>
    </source>
</evidence>
<sequence>MYFLRRIVLSIAIILSITGCQDSGQKPRLIDQENSKIGYAQTILGSSSKPKISDEKRLELESKKEIAKIEMQKAIAIEKLKTEALKAKTLSEKEISLKQLELQKSKIEDSKIFNKWIILITIFAFITIVWLIYKLFKHHQATKLKIHREKLEAEKELKEKELQVRVVEKMIDAMSEGKLSEEQQKLLLESINKSNKILPHK</sequence>
<keyword evidence="2" id="KW-0472">Membrane</keyword>
<dbReference type="PROSITE" id="PS51257">
    <property type="entry name" value="PROKAR_LIPOPROTEIN"/>
    <property type="match status" value="1"/>
</dbReference>
<proteinExistence type="predicted"/>
<keyword evidence="1" id="KW-0175">Coiled coil</keyword>
<evidence type="ECO:0000256" key="1">
    <source>
        <dbReference type="SAM" id="Coils"/>
    </source>
</evidence>